<dbReference type="AlphaFoldDB" id="A0A256FVY6"/>
<reference evidence="1 2" key="1">
    <citation type="submission" date="2017-07" db="EMBL/GenBank/DDBJ databases">
        <title>Phylogenetic study on the rhizospheric bacterium Ochrobactrum sp. A44.</title>
        <authorList>
            <person name="Krzyzanowska D.M."/>
            <person name="Ossowicki A."/>
            <person name="Rajewska M."/>
            <person name="Maciag T."/>
            <person name="Kaczynski Z."/>
            <person name="Czerwicka M."/>
            <person name="Jafra S."/>
        </authorList>
    </citation>
    <scope>NUCLEOTIDE SEQUENCE [LARGE SCALE GENOMIC DNA]</scope>
    <source>
        <strain evidence="1 2">DSM 7216</strain>
    </source>
</reference>
<dbReference type="EMBL" id="NNRJ01000019">
    <property type="protein sequence ID" value="OYR18920.1"/>
    <property type="molecule type" value="Genomic_DNA"/>
</dbReference>
<dbReference type="RefSeq" id="WP_235818071.1">
    <property type="nucleotide sequence ID" value="NZ_JBHEEK010000002.1"/>
</dbReference>
<comment type="caution">
    <text evidence="1">The sequence shown here is derived from an EMBL/GenBank/DDBJ whole genome shotgun (WGS) entry which is preliminary data.</text>
</comment>
<evidence type="ECO:0000313" key="1">
    <source>
        <dbReference type="EMBL" id="OYR18920.1"/>
    </source>
</evidence>
<evidence type="ECO:0000313" key="2">
    <source>
        <dbReference type="Proteomes" id="UP000215590"/>
    </source>
</evidence>
<keyword evidence="2" id="KW-1185">Reference proteome</keyword>
<organism evidence="1 2">
    <name type="scientific">Brucella thiophenivorans</name>
    <dbReference type="NCBI Taxonomy" id="571255"/>
    <lineage>
        <taxon>Bacteria</taxon>
        <taxon>Pseudomonadati</taxon>
        <taxon>Pseudomonadota</taxon>
        <taxon>Alphaproteobacteria</taxon>
        <taxon>Hyphomicrobiales</taxon>
        <taxon>Brucellaceae</taxon>
        <taxon>Brucella/Ochrobactrum group</taxon>
        <taxon>Brucella</taxon>
    </lineage>
</organism>
<protein>
    <submittedName>
        <fullName evidence="1">Uncharacterized protein</fullName>
    </submittedName>
</protein>
<sequence>MRELAFSGDNVTPETLERYGFTSDVVSRLGTRAAAQARRLSVKRIDSHA</sequence>
<name>A0A256FVY6_9HYPH</name>
<proteinExistence type="predicted"/>
<gene>
    <name evidence="1" type="ORF">CEV31_2260</name>
</gene>
<dbReference type="Proteomes" id="UP000215590">
    <property type="component" value="Unassembled WGS sequence"/>
</dbReference>
<accession>A0A256FVY6</accession>